<reference evidence="4" key="1">
    <citation type="journal article" date="2019" name="Int. J. Syst. Evol. Microbiol.">
        <title>The Global Catalogue of Microorganisms (GCM) 10K type strain sequencing project: providing services to taxonomists for standard genome sequencing and annotation.</title>
        <authorList>
            <consortium name="The Broad Institute Genomics Platform"/>
            <consortium name="The Broad Institute Genome Sequencing Center for Infectious Disease"/>
            <person name="Wu L."/>
            <person name="Ma J."/>
        </authorList>
    </citation>
    <scope>NUCLEOTIDE SEQUENCE [LARGE SCALE GENOMIC DNA]</scope>
    <source>
        <strain evidence="4">NBRC 104970</strain>
    </source>
</reference>
<dbReference type="PANTHER" id="PTHR22911:SF130">
    <property type="entry name" value="BIOTIN TRANSPORTER"/>
    <property type="match status" value="1"/>
</dbReference>
<proteinExistence type="predicted"/>
<dbReference type="RefSeq" id="WP_018749173.1">
    <property type="nucleotide sequence ID" value="NZ_BSOZ01000021.1"/>
</dbReference>
<dbReference type="PANTHER" id="PTHR22911">
    <property type="entry name" value="ACYL-MALONYL CONDENSING ENZYME-RELATED"/>
    <property type="match status" value="1"/>
</dbReference>
<feature type="transmembrane region" description="Helical" evidence="1">
    <location>
        <begin position="260"/>
        <end position="276"/>
    </location>
</feature>
<feature type="domain" description="EamA" evidence="2">
    <location>
        <begin position="5"/>
        <end position="127"/>
    </location>
</feature>
<feature type="domain" description="EamA" evidence="2">
    <location>
        <begin position="138"/>
        <end position="270"/>
    </location>
</feature>
<comment type="caution">
    <text evidence="3">The sequence shown here is derived from an EMBL/GenBank/DDBJ whole genome shotgun (WGS) entry which is preliminary data.</text>
</comment>
<dbReference type="InterPro" id="IPR037185">
    <property type="entry name" value="EmrE-like"/>
</dbReference>
<keyword evidence="1" id="KW-0472">Membrane</keyword>
<feature type="transmembrane region" description="Helical" evidence="1">
    <location>
        <begin position="205"/>
        <end position="223"/>
    </location>
</feature>
<feature type="transmembrane region" description="Helical" evidence="1">
    <location>
        <begin position="81"/>
        <end position="101"/>
    </location>
</feature>
<evidence type="ECO:0000313" key="3">
    <source>
        <dbReference type="EMBL" id="GLS04570.1"/>
    </source>
</evidence>
<sequence length="295" mass="31995">MAYLAFITVVWAFSFNLIGEYLAGRVDSDFAVLTRVVLALLVFLPLLRARGFAVARILGTIAAGALQFGLTYLLLYRSFAYLSVPEVLLFTIFTPIYITLLDDAFRGRFTPRASLAALIAIAGSAIIRYDGLSGDFLTGFLLLQLANLSFALGQIGYKWLVARHPSDLPPRAGFGWFFVGALLVALPSFLIFGNPARLPTTALQWSVLVYMGLVASALGFFWWNKGASLVDAGTLGAMNNTHIPIGIALHMLIWGSDENVGRLVLGGAVIGLALWLNEHWRRRATPAGTAQRTGA</sequence>
<organism evidence="3 4">
    <name type="scientific">Chitiniphilus shinanonensis</name>
    <dbReference type="NCBI Taxonomy" id="553088"/>
    <lineage>
        <taxon>Bacteria</taxon>
        <taxon>Pseudomonadati</taxon>
        <taxon>Pseudomonadota</taxon>
        <taxon>Betaproteobacteria</taxon>
        <taxon>Neisseriales</taxon>
        <taxon>Chitinibacteraceae</taxon>
        <taxon>Chitiniphilus</taxon>
    </lineage>
</organism>
<keyword evidence="1" id="KW-1133">Transmembrane helix</keyword>
<evidence type="ECO:0000259" key="2">
    <source>
        <dbReference type="Pfam" id="PF00892"/>
    </source>
</evidence>
<protein>
    <submittedName>
        <fullName evidence="3">Membrane protein</fullName>
    </submittedName>
</protein>
<keyword evidence="4" id="KW-1185">Reference proteome</keyword>
<evidence type="ECO:0000256" key="1">
    <source>
        <dbReference type="SAM" id="Phobius"/>
    </source>
</evidence>
<name>A0ABQ6BRE3_9NEIS</name>
<keyword evidence="1" id="KW-0812">Transmembrane</keyword>
<accession>A0ABQ6BRE3</accession>
<dbReference type="Pfam" id="PF00892">
    <property type="entry name" value="EamA"/>
    <property type="match status" value="2"/>
</dbReference>
<dbReference type="EMBL" id="BSOZ01000021">
    <property type="protein sequence ID" value="GLS04570.1"/>
    <property type="molecule type" value="Genomic_DNA"/>
</dbReference>
<feature type="transmembrane region" description="Helical" evidence="1">
    <location>
        <begin position="173"/>
        <end position="193"/>
    </location>
</feature>
<gene>
    <name evidence="3" type="ORF">GCM10007860_17170</name>
</gene>
<dbReference type="InterPro" id="IPR000620">
    <property type="entry name" value="EamA_dom"/>
</dbReference>
<feature type="transmembrane region" description="Helical" evidence="1">
    <location>
        <begin position="29"/>
        <end position="47"/>
    </location>
</feature>
<feature type="transmembrane region" description="Helical" evidence="1">
    <location>
        <begin position="113"/>
        <end position="129"/>
    </location>
</feature>
<dbReference type="SUPFAM" id="SSF103481">
    <property type="entry name" value="Multidrug resistance efflux transporter EmrE"/>
    <property type="match status" value="2"/>
</dbReference>
<evidence type="ECO:0000313" key="4">
    <source>
        <dbReference type="Proteomes" id="UP001156836"/>
    </source>
</evidence>
<feature type="transmembrane region" description="Helical" evidence="1">
    <location>
        <begin position="54"/>
        <end position="75"/>
    </location>
</feature>
<dbReference type="Proteomes" id="UP001156836">
    <property type="component" value="Unassembled WGS sequence"/>
</dbReference>